<dbReference type="SUPFAM" id="SSF54523">
    <property type="entry name" value="Pili subunits"/>
    <property type="match status" value="1"/>
</dbReference>
<dbReference type="GO" id="GO:0015628">
    <property type="term" value="P:protein secretion by the type II secretion system"/>
    <property type="evidence" value="ECO:0007669"/>
    <property type="project" value="InterPro"/>
</dbReference>
<feature type="transmembrane region" description="Helical" evidence="2">
    <location>
        <begin position="12"/>
        <end position="30"/>
    </location>
</feature>
<dbReference type="PROSITE" id="PS00409">
    <property type="entry name" value="PROKAR_NTER_METHYL"/>
    <property type="match status" value="1"/>
</dbReference>
<protein>
    <submittedName>
        <fullName evidence="3">Type II secretion system protein</fullName>
    </submittedName>
</protein>
<dbReference type="InterPro" id="IPR012902">
    <property type="entry name" value="N_methyl_site"/>
</dbReference>
<keyword evidence="2" id="KW-0472">Membrane</keyword>
<dbReference type="PANTHER" id="PTHR30093">
    <property type="entry name" value="GENERAL SECRETION PATHWAY PROTEIN G"/>
    <property type="match status" value="1"/>
</dbReference>
<reference evidence="3" key="1">
    <citation type="submission" date="2019-04" db="EMBL/GenBank/DDBJ databases">
        <title>Evolution of Biomass-Degrading Anaerobic Consortia Revealed by Metagenomics.</title>
        <authorList>
            <person name="Peng X."/>
        </authorList>
    </citation>
    <scope>NUCLEOTIDE SEQUENCE</scope>
    <source>
        <strain evidence="3">SIG66</strain>
    </source>
</reference>
<name>A0A928HJ66_9BACT</name>
<gene>
    <name evidence="3" type="ORF">E7027_06330</name>
</gene>
<dbReference type="Pfam" id="PF07963">
    <property type="entry name" value="N_methyl"/>
    <property type="match status" value="1"/>
</dbReference>
<dbReference type="InterPro" id="IPR000983">
    <property type="entry name" value="Bac_GSPG_pilin"/>
</dbReference>
<evidence type="ECO:0000313" key="4">
    <source>
        <dbReference type="Proteomes" id="UP000725649"/>
    </source>
</evidence>
<dbReference type="Proteomes" id="UP000725649">
    <property type="component" value="Unassembled WGS sequence"/>
</dbReference>
<keyword evidence="2" id="KW-0812">Transmembrane</keyword>
<dbReference type="EMBL" id="SUVG01000007">
    <property type="protein sequence ID" value="MBE6421720.1"/>
    <property type="molecule type" value="Genomic_DNA"/>
</dbReference>
<evidence type="ECO:0000256" key="1">
    <source>
        <dbReference type="ARBA" id="ARBA00022481"/>
    </source>
</evidence>
<evidence type="ECO:0000313" key="3">
    <source>
        <dbReference type="EMBL" id="MBE6421720.1"/>
    </source>
</evidence>
<sequence>MRKKLYRSGFTLVELLAVVLMIGILTSIALPQYRRSVQRAEAMEAMVNLRSLFDAARRYRAANDAAPTSLKGLDVTFFDAAEISGGFELGKFRYHFFDDYIEVSPLDGGYGLLMFYNHPTYGKDTLLCGGDTTGKYAEICDRLGGDSVGGGMYLIK</sequence>
<dbReference type="InterPro" id="IPR045584">
    <property type="entry name" value="Pilin-like"/>
</dbReference>
<evidence type="ECO:0000256" key="2">
    <source>
        <dbReference type="SAM" id="Phobius"/>
    </source>
</evidence>
<dbReference type="GO" id="GO:0015627">
    <property type="term" value="C:type II protein secretion system complex"/>
    <property type="evidence" value="ECO:0007669"/>
    <property type="project" value="InterPro"/>
</dbReference>
<dbReference type="AlphaFoldDB" id="A0A928HJ66"/>
<keyword evidence="2" id="KW-1133">Transmembrane helix</keyword>
<dbReference type="Gene3D" id="3.30.700.10">
    <property type="entry name" value="Glycoprotein, Type 4 Pilin"/>
    <property type="match status" value="1"/>
</dbReference>
<keyword evidence="1" id="KW-0488">Methylation</keyword>
<proteinExistence type="predicted"/>
<dbReference type="PRINTS" id="PR00813">
    <property type="entry name" value="BCTERIALGSPG"/>
</dbReference>
<accession>A0A928HJ66</accession>
<comment type="caution">
    <text evidence="3">The sequence shown here is derived from an EMBL/GenBank/DDBJ whole genome shotgun (WGS) entry which is preliminary data.</text>
</comment>
<dbReference type="NCBIfam" id="TIGR02532">
    <property type="entry name" value="IV_pilin_GFxxxE"/>
    <property type="match status" value="1"/>
</dbReference>
<organism evidence="3 4">
    <name type="scientific">Candidatus Avelusimicrobium gallicola</name>
    <dbReference type="NCBI Taxonomy" id="2562704"/>
    <lineage>
        <taxon>Bacteria</taxon>
        <taxon>Pseudomonadati</taxon>
        <taxon>Elusimicrobiota</taxon>
        <taxon>Elusimicrobia</taxon>
        <taxon>Elusimicrobiales</taxon>
        <taxon>Elusimicrobiaceae</taxon>
        <taxon>Candidatus Avelusimicrobium</taxon>
    </lineage>
</organism>